<dbReference type="GO" id="GO:0005737">
    <property type="term" value="C:cytoplasm"/>
    <property type="evidence" value="ECO:0007669"/>
    <property type="project" value="UniProtKB-SubCell"/>
</dbReference>
<dbReference type="SUPFAM" id="SSF52540">
    <property type="entry name" value="P-loop containing nucleoside triphosphate hydrolases"/>
    <property type="match status" value="4"/>
</dbReference>
<keyword evidence="4" id="KW-0677">Repeat</keyword>
<dbReference type="PANTHER" id="PTHR43152:SF3">
    <property type="entry name" value="UVRABC SYSTEM PROTEIN A"/>
    <property type="match status" value="1"/>
</dbReference>
<dbReference type="PROSITE" id="PS50893">
    <property type="entry name" value="ABC_TRANSPORTER_2"/>
    <property type="match status" value="2"/>
</dbReference>
<feature type="region of interest" description="Disordered" evidence="17">
    <location>
        <begin position="245"/>
        <end position="265"/>
    </location>
</feature>
<dbReference type="InterPro" id="IPR004602">
    <property type="entry name" value="UvrA"/>
</dbReference>
<dbReference type="Pfam" id="PF17760">
    <property type="entry name" value="UvrA_inter"/>
    <property type="match status" value="2"/>
</dbReference>
<evidence type="ECO:0000259" key="18">
    <source>
        <dbReference type="PROSITE" id="PS50893"/>
    </source>
</evidence>
<keyword evidence="9" id="KW-0862">Zinc</keyword>
<evidence type="ECO:0000256" key="14">
    <source>
        <dbReference type="ARBA" id="ARBA00038000"/>
    </source>
</evidence>
<dbReference type="InterPro" id="IPR041552">
    <property type="entry name" value="UvrA_DNA-bd"/>
</dbReference>
<keyword evidence="2" id="KW-0963">Cytoplasm</keyword>
<dbReference type="Gene3D" id="1.20.1580.10">
    <property type="entry name" value="ABC transporter ATPase like domain"/>
    <property type="match status" value="4"/>
</dbReference>
<evidence type="ECO:0000256" key="10">
    <source>
        <dbReference type="ARBA" id="ARBA00022840"/>
    </source>
</evidence>
<keyword evidence="12" id="KW-0238">DNA-binding</keyword>
<dbReference type="KEGG" id="bmei:Spa11_39580"/>
<evidence type="ECO:0000256" key="6">
    <source>
        <dbReference type="ARBA" id="ARBA00022763"/>
    </source>
</evidence>
<evidence type="ECO:0000256" key="12">
    <source>
        <dbReference type="ARBA" id="ARBA00023125"/>
    </source>
</evidence>
<protein>
    <recommendedName>
        <fullName evidence="15">UvrABC system protein A</fullName>
    </recommendedName>
    <alternativeName>
        <fullName evidence="16">Excinuclease ABC subunit A</fullName>
    </alternativeName>
</protein>
<evidence type="ECO:0000256" key="11">
    <source>
        <dbReference type="ARBA" id="ARBA00022881"/>
    </source>
</evidence>
<gene>
    <name evidence="19" type="primary">uvrA_3</name>
    <name evidence="19" type="ORF">Spa11_39580</name>
</gene>
<organism evidence="19 20">
    <name type="scientific">Botrimarina mediterranea</name>
    <dbReference type="NCBI Taxonomy" id="2528022"/>
    <lineage>
        <taxon>Bacteria</taxon>
        <taxon>Pseudomonadati</taxon>
        <taxon>Planctomycetota</taxon>
        <taxon>Planctomycetia</taxon>
        <taxon>Pirellulales</taxon>
        <taxon>Lacipirellulaceae</taxon>
        <taxon>Botrimarina</taxon>
    </lineage>
</organism>
<dbReference type="Pfam" id="PF17755">
    <property type="entry name" value="UvrA_DNA-bind"/>
    <property type="match status" value="2"/>
</dbReference>
<dbReference type="GO" id="GO:0003677">
    <property type="term" value="F:DNA binding"/>
    <property type="evidence" value="ECO:0007669"/>
    <property type="project" value="UniProtKB-KW"/>
</dbReference>
<evidence type="ECO:0000256" key="15">
    <source>
        <dbReference type="ARBA" id="ARBA00039316"/>
    </source>
</evidence>
<evidence type="ECO:0000256" key="2">
    <source>
        <dbReference type="ARBA" id="ARBA00022490"/>
    </source>
</evidence>
<keyword evidence="10" id="KW-0067">ATP-binding</keyword>
<sequence length="2416" mass="264589">MPASDIVIRGAREHNLRSVDVTLPRNQLICLTGVSGSGKSSLAFDTLFAEGQRRYVESLSTFARQFLGQMPKPDVDHISGLSPSISIAQKQSGNNPRSTVGTITEIYDFLRVLYARVGQGHCPSCGDPIAAQSREQILGRILALEAKTRYMVLAPVVRQQKGEHRDLFEDLLKKGFVRVRIDGQVYDLTAAPQLDRQRRHDIEVVVDRLVAGPTIRGRLSEAVETALRVGGGTIIVAMDAGEKKEVPQIDEASEEGPRRGKAKRKQVGVQEGDIVLSADFACVKCSLSFSAPTPQLFSFNSPQGMCLSCDGIGEMYSFDPAALIEDETKSFAGGALALIGRWRDLGRWKRHIYQGVADTIERKLHLEEGTLLETPWNELAEEHRNVWLWGAGDTHITYTWKTGRATQKYGGQFEGIIPELLEKYRTSQSQMQIRQLEKFMRVMHCPDCDGRRLNPQASAVRLTTSSERFPNGSAVKTLPDVCGLSIDDAREFFQGLVLSNSQQFIATEALKEIRGRLGFLADVGLGYLSLDRTAPTLSGGETQRIRLAGQVGCGLVGVTYVLDEPSIGLHPRDNVKLIETLERLRDLGNTVVVVEHDEDTMRAADLLIDFGPGPGVKGGEVVAVGNAKEVSKADRSQTGAFLSGRRKIEVPKQRRIKAAPNVEARMTNDEKQGKSPADPSSSFVIRHSSFDGPRLSIVGARHNNLKNITIDIPLGVFVCVTGVSGSGKSSIVNDILMESLRRDLMKGNGEPGEHDRIEGVEHLDKVIAIDQSPIGRTPRSNPGTYIKVFDDIRNLYAQLPESKRRGYKAGRFSFNVAGGRCEACDGNGANKLEMDFLADVWVTCQVCAGKRFNRETLQVEYKGASIADALEMDIVQAMEHFEAIPQIHHKLSTLHDVGLDYLKLGQPSPTLSGGEAQRIKLAKELVKKSTGKTLYVLDEPTTGLHFADIDMLLKVLHNFADQGNTVLVVEHNLDVVKTADWIIDIGPEGGAGGGELIGAGTPEQIVAQMLEAGSGKSEKGKKPASTSGSSHIPHPTSHFRSHTAEALAPLLNGAGHVVAAKSKKRAAKEVKAIEVRGASQHNLRSVDATIPRDQMTVFCGPSGSGKSSLAMDTIYAEGQRRYVESLGSYARQFVGQLQKPAVEHVEGLSPAIAIEQRTVGHTPRSTVGTVTEIYDYFRVMMARLGTPHCPDCETPIGTQTSDDVTDKLFTEPEGTKLQLMAPIELGAGDSYADLFSDLLKTGYRRVWVDGQTYELEDAPKIDRRRKHDVAVVVDRITIQKQARGRIAEAVEAALGLGRGVMFAVYPDPNKPEGKWAVRVHSQHLTCESCGRSFEPLTPHNFSFNSSLGWCGACEGLGTQTGANPAALLRDEELTLAEGAVLLWPSLNNDLARAMLTALADHTGIPLDVPYRKLTARQRRTLLYGTKDEWVSVEASTAKSGVNIPALKFQFKGLYPALEEASKLSPHLRTTLEHLVDEIECSECGGSRLRGDASSVRFRGLTIEQIVRSPLGELIETVASWELDQRERKIAGEIVREIHNRLTFLVDVGLEYLTLGRQAPSLSGGESQRIRLASQVGSGLVGVLYVLDEPTIGLHPRDNTRLIKALHKLRDLGNTLLVVEHDKDVVASADKLMDFGPAAGRNGGQVVAEGTPAAVSKKRGSVTGPYLSGKKSIPVPTNRRITASQNDEARMTNADKKRKSAADTSSSFDIRHSSFDGPRLRVVGARHNNLKNITVEFPLGTLIAVTGVSGSGKSSLVNEILYNQLARSLHRAGTVAGAHDRIEGLHHINKVIRVDQSALGNSPMSNPATYTGVFDLIRQLYAQLPEAKLRGYQARRFSFNVAGGRCEECEGAGQRCVEMHFLPDVWVECETCRGQRYNPETLAVRYREKSIADVLAMSCAEALELFSNIPKIRRVLQTLCDVGLDYVQLGQSAPTLSGGEAQRVKLAAELSRPDTGQTLYLLDEPTTGLHFDDLAKLLEVLHRLVDLGNTVVVIEHNLDVIKQCDWLIDIGPEAGKGGGTLVGCGTPEQICGEPGAPATGVNRQSTIQTAATPGVDASGSPFSHTAEALRPILAEGPHKKRAVYKPQDETQAGDLDLDSVGDGVAMPWEADGRRWHVKERIGRDGSPCRWDGRILDEVERRIQDLGDFAPTNWNHRSVVEVTGQKKSDGWFFHALTGERWLVKLKFRTGKRTFNRDTLAAELDLPPLNEMDDIEAYGSTSRVQCKNLRGPWQEVQVAAHTFKEIDKPEFWKMIEQAVAGFEKFVGREEKKPEDLMPWKVLGQKWHLARKGFTPGKKVKWDPELLEDLLELIAEATPGGEYLWNNKVLVHRMVPGQPDPWATIVTKRAENVELALNGPKGAVQLGQFAALASDAELDTRREDRDTVRLRFDSPDALTSSELPEFIHRHLEVSVSGAGA</sequence>
<feature type="region of interest" description="Disordered" evidence="17">
    <location>
        <begin position="1649"/>
        <end position="1709"/>
    </location>
</feature>
<keyword evidence="20" id="KW-1185">Reference proteome</keyword>
<keyword evidence="13" id="KW-0234">DNA repair</keyword>
<evidence type="ECO:0000256" key="1">
    <source>
        <dbReference type="ARBA" id="ARBA00004496"/>
    </source>
</evidence>
<dbReference type="CDD" id="cd03271">
    <property type="entry name" value="ABC_UvrA_II"/>
    <property type="match status" value="2"/>
</dbReference>
<evidence type="ECO:0000256" key="9">
    <source>
        <dbReference type="ARBA" id="ARBA00022833"/>
    </source>
</evidence>
<dbReference type="Gene3D" id="1.10.8.280">
    <property type="entry name" value="ABC transporter ATPase domain-like"/>
    <property type="match status" value="2"/>
</dbReference>
<evidence type="ECO:0000256" key="17">
    <source>
        <dbReference type="SAM" id="MobiDB-lite"/>
    </source>
</evidence>
<evidence type="ECO:0000256" key="4">
    <source>
        <dbReference type="ARBA" id="ARBA00022737"/>
    </source>
</evidence>
<dbReference type="Gene3D" id="3.30.1490.20">
    <property type="entry name" value="ATP-grasp fold, A domain"/>
    <property type="match status" value="2"/>
</dbReference>
<feature type="domain" description="ABC transporter" evidence="18">
    <location>
        <begin position="685"/>
        <end position="1012"/>
    </location>
</feature>
<evidence type="ECO:0000256" key="3">
    <source>
        <dbReference type="ARBA" id="ARBA00022723"/>
    </source>
</evidence>
<dbReference type="GO" id="GO:0016887">
    <property type="term" value="F:ATP hydrolysis activity"/>
    <property type="evidence" value="ECO:0007669"/>
    <property type="project" value="InterPro"/>
</dbReference>
<dbReference type="FunFam" id="3.40.50.300:FF:000028">
    <property type="entry name" value="UvrABC system protein A"/>
    <property type="match status" value="1"/>
</dbReference>
<dbReference type="InterPro" id="IPR027417">
    <property type="entry name" value="P-loop_NTPase"/>
</dbReference>
<dbReference type="GO" id="GO:0009380">
    <property type="term" value="C:excinuclease repair complex"/>
    <property type="evidence" value="ECO:0007669"/>
    <property type="project" value="InterPro"/>
</dbReference>
<dbReference type="NCBIfam" id="TIGR00630">
    <property type="entry name" value="uvra"/>
    <property type="match status" value="1"/>
</dbReference>
<dbReference type="RefSeq" id="WP_145115545.1">
    <property type="nucleotide sequence ID" value="NZ_CP036349.1"/>
</dbReference>
<comment type="similarity">
    <text evidence="14">Belongs to the ABC transporter superfamily. UvrA family.</text>
</comment>
<evidence type="ECO:0000256" key="13">
    <source>
        <dbReference type="ARBA" id="ARBA00023204"/>
    </source>
</evidence>
<dbReference type="Proteomes" id="UP000316426">
    <property type="component" value="Chromosome"/>
</dbReference>
<evidence type="ECO:0000256" key="5">
    <source>
        <dbReference type="ARBA" id="ARBA00022741"/>
    </source>
</evidence>
<dbReference type="InterPro" id="IPR003439">
    <property type="entry name" value="ABC_transporter-like_ATP-bd"/>
</dbReference>
<evidence type="ECO:0000256" key="7">
    <source>
        <dbReference type="ARBA" id="ARBA00022769"/>
    </source>
</evidence>
<evidence type="ECO:0000313" key="20">
    <source>
        <dbReference type="Proteomes" id="UP000316426"/>
    </source>
</evidence>
<keyword evidence="5" id="KW-0547">Nucleotide-binding</keyword>
<name>A0A518KD81_9BACT</name>
<keyword evidence="11" id="KW-0267">Excision nuclease</keyword>
<dbReference type="SMART" id="SM00382">
    <property type="entry name" value="AAA"/>
    <property type="match status" value="3"/>
</dbReference>
<dbReference type="GO" id="GO:0008270">
    <property type="term" value="F:zinc ion binding"/>
    <property type="evidence" value="ECO:0007669"/>
    <property type="project" value="UniProtKB-KW"/>
</dbReference>
<dbReference type="PANTHER" id="PTHR43152">
    <property type="entry name" value="UVRABC SYSTEM PROTEIN A"/>
    <property type="match status" value="1"/>
</dbReference>
<evidence type="ECO:0000256" key="16">
    <source>
        <dbReference type="ARBA" id="ARBA00042156"/>
    </source>
</evidence>
<dbReference type="InterPro" id="IPR017871">
    <property type="entry name" value="ABC_transporter-like_CS"/>
</dbReference>
<evidence type="ECO:0000256" key="8">
    <source>
        <dbReference type="ARBA" id="ARBA00022771"/>
    </source>
</evidence>
<dbReference type="PROSITE" id="PS00211">
    <property type="entry name" value="ABC_TRANSPORTER_1"/>
    <property type="match status" value="3"/>
</dbReference>
<keyword evidence="7" id="KW-0228">DNA excision</keyword>
<accession>A0A518KD81</accession>
<evidence type="ECO:0000313" key="19">
    <source>
        <dbReference type="EMBL" id="QDV75737.1"/>
    </source>
</evidence>
<keyword evidence="6" id="KW-0227">DNA damage</keyword>
<dbReference type="InterPro" id="IPR013815">
    <property type="entry name" value="ATP_grasp_subdomain_1"/>
</dbReference>
<comment type="subcellular location">
    <subcellularLocation>
        <location evidence="1">Cytoplasm</location>
    </subcellularLocation>
</comment>
<reference evidence="19 20" key="1">
    <citation type="submission" date="2019-02" db="EMBL/GenBank/DDBJ databases">
        <title>Deep-cultivation of Planctomycetes and their phenomic and genomic characterization uncovers novel biology.</title>
        <authorList>
            <person name="Wiegand S."/>
            <person name="Jogler M."/>
            <person name="Boedeker C."/>
            <person name="Pinto D."/>
            <person name="Vollmers J."/>
            <person name="Rivas-Marin E."/>
            <person name="Kohn T."/>
            <person name="Peeters S.H."/>
            <person name="Heuer A."/>
            <person name="Rast P."/>
            <person name="Oberbeckmann S."/>
            <person name="Bunk B."/>
            <person name="Jeske O."/>
            <person name="Meyerdierks A."/>
            <person name="Storesund J.E."/>
            <person name="Kallscheuer N."/>
            <person name="Luecker S."/>
            <person name="Lage O.M."/>
            <person name="Pohl T."/>
            <person name="Merkel B.J."/>
            <person name="Hornburger P."/>
            <person name="Mueller R.-W."/>
            <person name="Bruemmer F."/>
            <person name="Labrenz M."/>
            <person name="Spormann A.M."/>
            <person name="Op den Camp H."/>
            <person name="Overmann J."/>
            <person name="Amann R."/>
            <person name="Jetten M.S.M."/>
            <person name="Mascher T."/>
            <person name="Medema M.H."/>
            <person name="Devos D.P."/>
            <person name="Kaster A.-K."/>
            <person name="Ovreas L."/>
            <person name="Rohde M."/>
            <person name="Galperin M.Y."/>
            <person name="Jogler C."/>
        </authorList>
    </citation>
    <scope>NUCLEOTIDE SEQUENCE [LARGE SCALE GENOMIC DNA]</scope>
    <source>
        <strain evidence="19 20">Spa11</strain>
    </source>
</reference>
<dbReference type="InterPro" id="IPR003593">
    <property type="entry name" value="AAA+_ATPase"/>
</dbReference>
<dbReference type="GO" id="GO:0005524">
    <property type="term" value="F:ATP binding"/>
    <property type="evidence" value="ECO:0007669"/>
    <property type="project" value="UniProtKB-KW"/>
</dbReference>
<feature type="region of interest" description="Disordered" evidence="17">
    <location>
        <begin position="1013"/>
        <end position="1041"/>
    </location>
</feature>
<dbReference type="GO" id="GO:0004518">
    <property type="term" value="F:nuclease activity"/>
    <property type="evidence" value="ECO:0007669"/>
    <property type="project" value="UniProtKB-KW"/>
</dbReference>
<proteinExistence type="inferred from homology"/>
<dbReference type="Gene3D" id="3.40.50.300">
    <property type="entry name" value="P-loop containing nucleotide triphosphate hydrolases"/>
    <property type="match status" value="4"/>
</dbReference>
<dbReference type="GO" id="GO:0006289">
    <property type="term" value="P:nucleotide-excision repair"/>
    <property type="evidence" value="ECO:0007669"/>
    <property type="project" value="InterPro"/>
</dbReference>
<keyword evidence="8" id="KW-0863">Zinc-finger</keyword>
<keyword evidence="3" id="KW-0479">Metal-binding</keyword>
<feature type="domain" description="ABC transporter" evidence="18">
    <location>
        <begin position="1709"/>
        <end position="2042"/>
    </location>
</feature>
<dbReference type="EMBL" id="CP036349">
    <property type="protein sequence ID" value="QDV75737.1"/>
    <property type="molecule type" value="Genomic_DNA"/>
</dbReference>
<dbReference type="InterPro" id="IPR041102">
    <property type="entry name" value="UvrA_inter"/>
</dbReference>